<dbReference type="EMBL" id="JAETWB010000002">
    <property type="protein sequence ID" value="MBL6077868.1"/>
    <property type="molecule type" value="Genomic_DNA"/>
</dbReference>
<dbReference type="Proteomes" id="UP000660885">
    <property type="component" value="Unassembled WGS sequence"/>
</dbReference>
<evidence type="ECO:0000313" key="2">
    <source>
        <dbReference type="Proteomes" id="UP000660885"/>
    </source>
</evidence>
<organism evidence="1 2">
    <name type="scientific">Belnapia arida</name>
    <dbReference type="NCBI Taxonomy" id="2804533"/>
    <lineage>
        <taxon>Bacteria</taxon>
        <taxon>Pseudomonadati</taxon>
        <taxon>Pseudomonadota</taxon>
        <taxon>Alphaproteobacteria</taxon>
        <taxon>Acetobacterales</taxon>
        <taxon>Roseomonadaceae</taxon>
        <taxon>Belnapia</taxon>
    </lineage>
</organism>
<reference evidence="1 2" key="1">
    <citation type="submission" date="2021-01" db="EMBL/GenBank/DDBJ databases">
        <title>Belnapia mucosa sp. nov. and Belnapia arida sp. nov., isolated from the Tabernas Desert (Almeria, Spain).</title>
        <authorList>
            <person name="Molina-Menor E."/>
            <person name="Vidal-Verdu A."/>
            <person name="Calonge A."/>
            <person name="Satari L."/>
            <person name="Pereto J."/>
            <person name="Porcar M."/>
        </authorList>
    </citation>
    <scope>NUCLEOTIDE SEQUENCE [LARGE SCALE GENOMIC DNA]</scope>
    <source>
        <strain evidence="1 2">T18</strain>
    </source>
</reference>
<keyword evidence="2" id="KW-1185">Reference proteome</keyword>
<protein>
    <submittedName>
        <fullName evidence="1">Uncharacterized protein</fullName>
    </submittedName>
</protein>
<dbReference type="InterPro" id="IPR029063">
    <property type="entry name" value="SAM-dependent_MTases_sf"/>
</dbReference>
<evidence type="ECO:0000313" key="1">
    <source>
        <dbReference type="EMBL" id="MBL6077868.1"/>
    </source>
</evidence>
<proteinExistence type="predicted"/>
<sequence>MPALTNALARFIRPGQRRGFAGLLLAAADRLPLRADAEAPGLAPLPEDPSAPQDPAESLALARMAWAERLWAEGCLIPGGAAEVERLSGLLPLSPATTLLLVGRDAGGAAGTIISRRGAWVAAYQHDPFLAGRMALRLRPFGRRALVLPWQPNQPAFRPRYHHHALALEPLAGGGTFDRTVQALAEALKPDAQLVMLEVVRGDGPASRPILDRWLALEGRPVPPPERGAAEGALQAAGFQIHVAENAAPRQCAAVIATWVRLIEELRAAGAGQLRNAAVGLIEEAELWLLRHRLLSSGAIGLRRWHATLRR</sequence>
<name>A0ABS1TZL3_9PROT</name>
<dbReference type="RefSeq" id="WP_202831030.1">
    <property type="nucleotide sequence ID" value="NZ_JAETWB010000002.1"/>
</dbReference>
<dbReference type="SUPFAM" id="SSF53335">
    <property type="entry name" value="S-adenosyl-L-methionine-dependent methyltransferases"/>
    <property type="match status" value="1"/>
</dbReference>
<comment type="caution">
    <text evidence="1">The sequence shown here is derived from an EMBL/GenBank/DDBJ whole genome shotgun (WGS) entry which is preliminary data.</text>
</comment>
<gene>
    <name evidence="1" type="ORF">JMJ56_07620</name>
</gene>
<accession>A0ABS1TZL3</accession>